<evidence type="ECO:0000256" key="1">
    <source>
        <dbReference type="SAM" id="MobiDB-lite"/>
    </source>
</evidence>
<dbReference type="Pfam" id="PF01609">
    <property type="entry name" value="DDE_Tnp_1"/>
    <property type="match status" value="1"/>
</dbReference>
<sequence length="461" mass="53321">MLTELTDSDDRLQSKFRSASELVREFLLPNAEVLTICEELGHEFRDRVFNPMITVWMFVTQVISADKSCQKAVARLNAWRVANGLRKVSSETTSYCKARCRLPVALFERLLRWTATRCEEATDETWLFCGRVVEMVDGWTVTMADSKEIQKAYPQMASQKPGCGFPIARMIGLFSLATGAINLTAMASYQGKQTGETSLLRSILEHILPGRILLADRYYASYWLLAMSERRNIDLVARAHHLRKIDFRRGLKQGYLDQIVAYHRPERSSWMSENEYNQYPTFILVRHLRYKVTRRGYRTREVTLATTLLDAELYSAAELASLYGRRWSVELHIRSLKTQMTMEHLRCQSPQMVRKEIHCHMIGYNLVRAAMLASALKFHLCPTRLSFTGAMQALEEFASCIRLRSGRSAEQWESLLETISELTVGHRPGRCEPRELKRRQKKYKLMQKPRDPNRNRFATAA</sequence>
<reference evidence="3 4" key="1">
    <citation type="submission" date="2023-06" db="EMBL/GenBank/DDBJ databases">
        <title>Roseiconus lacunae JC819 isolated from Gulf of Mannar region, Tamil Nadu.</title>
        <authorList>
            <person name="Pk S."/>
            <person name="Ch S."/>
            <person name="Ch V.R."/>
        </authorList>
    </citation>
    <scope>NUCLEOTIDE SEQUENCE [LARGE SCALE GENOMIC DNA]</scope>
    <source>
        <strain evidence="3 4">JC819</strain>
    </source>
</reference>
<dbReference type="Proteomes" id="UP001239462">
    <property type="component" value="Unassembled WGS sequence"/>
</dbReference>
<dbReference type="PANTHER" id="PTHR37529:SF1">
    <property type="entry name" value="TRANSPOSASE INSG FOR INSERTION SEQUENCE ELEMENT IS4-RELATED"/>
    <property type="match status" value="1"/>
</dbReference>
<gene>
    <name evidence="3" type="ORF">QTN89_20445</name>
</gene>
<dbReference type="InterPro" id="IPR012337">
    <property type="entry name" value="RNaseH-like_sf"/>
</dbReference>
<dbReference type="PANTHER" id="PTHR37529">
    <property type="entry name" value="TRANSPOSASE INSG FOR INSERTION SEQUENCE ELEMENT IS4-RELATED"/>
    <property type="match status" value="1"/>
</dbReference>
<keyword evidence="4" id="KW-1185">Reference proteome</keyword>
<feature type="region of interest" description="Disordered" evidence="1">
    <location>
        <begin position="438"/>
        <end position="461"/>
    </location>
</feature>
<dbReference type="NCBIfam" id="NF033592">
    <property type="entry name" value="transpos_IS4_1"/>
    <property type="match status" value="1"/>
</dbReference>
<organism evidence="3 4">
    <name type="scientific">Roseiconus lacunae</name>
    <dbReference type="NCBI Taxonomy" id="2605694"/>
    <lineage>
        <taxon>Bacteria</taxon>
        <taxon>Pseudomonadati</taxon>
        <taxon>Planctomycetota</taxon>
        <taxon>Planctomycetia</taxon>
        <taxon>Pirellulales</taxon>
        <taxon>Pirellulaceae</taxon>
        <taxon>Roseiconus</taxon>
    </lineage>
</organism>
<feature type="compositionally biased region" description="Basic residues" evidence="1">
    <location>
        <begin position="438"/>
        <end position="447"/>
    </location>
</feature>
<proteinExistence type="predicted"/>
<evidence type="ECO:0000259" key="2">
    <source>
        <dbReference type="Pfam" id="PF01609"/>
    </source>
</evidence>
<name>A0ABT7PMX2_9BACT</name>
<protein>
    <submittedName>
        <fullName evidence="3">IS4 family transposase</fullName>
    </submittedName>
</protein>
<dbReference type="EMBL" id="JASZZN010000016">
    <property type="protein sequence ID" value="MDM4017830.1"/>
    <property type="molecule type" value="Genomic_DNA"/>
</dbReference>
<accession>A0ABT7PMX2</accession>
<comment type="caution">
    <text evidence="3">The sequence shown here is derived from an EMBL/GenBank/DDBJ whole genome shotgun (WGS) entry which is preliminary data.</text>
</comment>
<evidence type="ECO:0000313" key="4">
    <source>
        <dbReference type="Proteomes" id="UP001239462"/>
    </source>
</evidence>
<feature type="domain" description="Transposase IS4-like" evidence="2">
    <location>
        <begin position="193"/>
        <end position="366"/>
    </location>
</feature>
<dbReference type="InterPro" id="IPR002559">
    <property type="entry name" value="Transposase_11"/>
</dbReference>
<dbReference type="SUPFAM" id="SSF53098">
    <property type="entry name" value="Ribonuclease H-like"/>
    <property type="match status" value="1"/>
</dbReference>
<dbReference type="InterPro" id="IPR047952">
    <property type="entry name" value="Transpos_IS4"/>
</dbReference>
<evidence type="ECO:0000313" key="3">
    <source>
        <dbReference type="EMBL" id="MDM4017830.1"/>
    </source>
</evidence>
<dbReference type="RefSeq" id="WP_289165382.1">
    <property type="nucleotide sequence ID" value="NZ_JASZZN010000016.1"/>
</dbReference>